<dbReference type="Pfam" id="PF12146">
    <property type="entry name" value="Hydrolase_4"/>
    <property type="match status" value="1"/>
</dbReference>
<dbReference type="EMBL" id="MJMJ01000012">
    <property type="protein sequence ID" value="OLQ90329.1"/>
    <property type="molecule type" value="Genomic_DNA"/>
</dbReference>
<dbReference type="InterPro" id="IPR022742">
    <property type="entry name" value="Hydrolase_4"/>
</dbReference>
<evidence type="ECO:0000259" key="2">
    <source>
        <dbReference type="Pfam" id="PF12146"/>
    </source>
</evidence>
<dbReference type="AlphaFoldDB" id="A0A1Q9HJ29"/>
<dbReference type="Gene3D" id="3.40.50.1820">
    <property type="entry name" value="alpha/beta hydrolase"/>
    <property type="match status" value="1"/>
</dbReference>
<feature type="signal peptide" evidence="1">
    <location>
        <begin position="1"/>
        <end position="17"/>
    </location>
</feature>
<reference evidence="3 4" key="1">
    <citation type="submission" date="2016-09" db="EMBL/GenBank/DDBJ databases">
        <title>Genomic Taxonomy of the Vibrionaceae.</title>
        <authorList>
            <person name="Gonzalez-Castillo A."/>
            <person name="Gomez-Gil B."/>
            <person name="Enciso-Ibarra K."/>
        </authorList>
    </citation>
    <scope>NUCLEOTIDE SEQUENCE [LARGE SCALE GENOMIC DNA]</scope>
    <source>
        <strain evidence="3 4">CAIM 703</strain>
    </source>
</reference>
<sequence length="394" mass="45168">MRTKLALLLPLIVTACASSDTHPLYTQSQVQPVTQYHSFDQYVDLTKQQLLDNRYFLTDDKTAELRANMPSELKPNTQERPHKGVLLIHGLGDSPYSFTDLSRSLQQQGFLVRTILLPGHGTRPADMLDVDSEQWNELVQKQVALLKREVDQVYLGGFSTGGNLAYSYAAKDKSIKGLMLFSPGFVSNEPLTFATPWLSWFKPWLIEVEPKNVTNYTRYFMVPTNGFAQYYNTTKQVTELLEEHRFERPVFMVLTQHDSVLNARAIKRMFNTQFTNPNNRLIWFGSHHSTIEGKTRYINSYDKSLRISNMSHMGVLFSPDNPYYGINGSERICRNGSNMSDAEIQRCKAGEEVWYSAWDGKANSNIHARLTFNPWYDQMVEDLNATFSLNVAKN</sequence>
<proteinExistence type="predicted"/>
<protein>
    <recommendedName>
        <fullName evidence="2">Serine aminopeptidase S33 domain-containing protein</fullName>
    </recommendedName>
</protein>
<dbReference type="SUPFAM" id="SSF53474">
    <property type="entry name" value="alpha/beta-Hydrolases"/>
    <property type="match status" value="1"/>
</dbReference>
<dbReference type="PANTHER" id="PTHR43798:SF33">
    <property type="entry name" value="HYDROLASE, PUTATIVE (AFU_ORTHOLOGUE AFUA_2G14860)-RELATED"/>
    <property type="match status" value="1"/>
</dbReference>
<dbReference type="ESTHER" id="9vibr-a0a1q9hj29">
    <property type="family name" value="Bacterial_lip_FamI.8"/>
</dbReference>
<accession>A0A1Q9HJ29</accession>
<dbReference type="RefSeq" id="WP_075707835.1">
    <property type="nucleotide sequence ID" value="NZ_MJMJ01000012.1"/>
</dbReference>
<dbReference type="PROSITE" id="PS51257">
    <property type="entry name" value="PROKAR_LIPOPROTEIN"/>
    <property type="match status" value="1"/>
</dbReference>
<evidence type="ECO:0000256" key="1">
    <source>
        <dbReference type="SAM" id="SignalP"/>
    </source>
</evidence>
<dbReference type="GO" id="GO:0016020">
    <property type="term" value="C:membrane"/>
    <property type="evidence" value="ECO:0007669"/>
    <property type="project" value="TreeGrafter"/>
</dbReference>
<dbReference type="InterPro" id="IPR050266">
    <property type="entry name" value="AB_hydrolase_sf"/>
</dbReference>
<dbReference type="OrthoDB" id="8476759at2"/>
<dbReference type="PANTHER" id="PTHR43798">
    <property type="entry name" value="MONOACYLGLYCEROL LIPASE"/>
    <property type="match status" value="1"/>
</dbReference>
<dbReference type="STRING" id="1381081.BIY22_04850"/>
<evidence type="ECO:0000313" key="4">
    <source>
        <dbReference type="Proteomes" id="UP000186313"/>
    </source>
</evidence>
<dbReference type="InterPro" id="IPR029058">
    <property type="entry name" value="AB_hydrolase_fold"/>
</dbReference>
<name>A0A1Q9HJ29_9VIBR</name>
<dbReference type="Proteomes" id="UP000186313">
    <property type="component" value="Unassembled WGS sequence"/>
</dbReference>
<feature type="domain" description="Serine aminopeptidase S33" evidence="2">
    <location>
        <begin position="80"/>
        <end position="211"/>
    </location>
</feature>
<gene>
    <name evidence="3" type="ORF">BIY22_04850</name>
</gene>
<organism evidence="3 4">
    <name type="scientific">Vibrio panuliri</name>
    <dbReference type="NCBI Taxonomy" id="1381081"/>
    <lineage>
        <taxon>Bacteria</taxon>
        <taxon>Pseudomonadati</taxon>
        <taxon>Pseudomonadota</taxon>
        <taxon>Gammaproteobacteria</taxon>
        <taxon>Vibrionales</taxon>
        <taxon>Vibrionaceae</taxon>
        <taxon>Vibrio</taxon>
    </lineage>
</organism>
<comment type="caution">
    <text evidence="3">The sequence shown here is derived from an EMBL/GenBank/DDBJ whole genome shotgun (WGS) entry which is preliminary data.</text>
</comment>
<evidence type="ECO:0000313" key="3">
    <source>
        <dbReference type="EMBL" id="OLQ90329.1"/>
    </source>
</evidence>
<feature type="chain" id="PRO_5012638570" description="Serine aminopeptidase S33 domain-containing protein" evidence="1">
    <location>
        <begin position="18"/>
        <end position="394"/>
    </location>
</feature>
<keyword evidence="1" id="KW-0732">Signal</keyword>